<evidence type="ECO:0000313" key="2">
    <source>
        <dbReference type="EMBL" id="AXQ62706.1"/>
    </source>
</evidence>
<evidence type="ECO:0000313" key="3">
    <source>
        <dbReference type="Proteomes" id="UP000262320"/>
    </source>
</evidence>
<reference evidence="2 3" key="1">
    <citation type="submission" date="2018-07" db="EMBL/GenBank/DDBJ databases">
        <title>PhiCrAss001, a member of the most abundant bacteriophage family in the human gut, infects Bacteroides.</title>
        <authorList>
            <person name="Shkoporov A.N."/>
            <person name="Khokhlova E.V."/>
            <person name="Fitzgerald C.B."/>
            <person name="Stockdale S.R."/>
            <person name="Draper L.A."/>
            <person name="Ross R.P."/>
            <person name="Hill C."/>
        </authorList>
    </citation>
    <scope>NUCLEOTIDE SEQUENCE [LARGE SCALE GENOMIC DNA]</scope>
    <source>
        <strain evidence="3">crAss001</strain>
    </source>
</reference>
<name>A0A385DTB1_BPCA1</name>
<keyword evidence="3" id="KW-1185">Reference proteome</keyword>
<evidence type="ECO:0000256" key="1">
    <source>
        <dbReference type="SAM" id="Phobius"/>
    </source>
</evidence>
<dbReference type="EMBL" id="MH675552">
    <property type="protein sequence ID" value="AXQ62706.1"/>
    <property type="molecule type" value="Genomic_DNA"/>
</dbReference>
<protein>
    <submittedName>
        <fullName evidence="2">Uncharacterized protein</fullName>
    </submittedName>
</protein>
<dbReference type="Proteomes" id="UP000262320">
    <property type="component" value="Segment"/>
</dbReference>
<accession>A0A385DTB1</accession>
<feature type="transmembrane region" description="Helical" evidence="1">
    <location>
        <begin position="14"/>
        <end position="35"/>
    </location>
</feature>
<organismHost>
    <name type="scientific">Bacteroides intestinalis</name>
    <dbReference type="NCBI Taxonomy" id="329854"/>
</organismHost>
<keyword evidence="1" id="KW-0812">Transmembrane</keyword>
<keyword evidence="1" id="KW-1133">Transmembrane helix</keyword>
<keyword evidence="1" id="KW-0472">Membrane</keyword>
<proteinExistence type="predicted"/>
<gene>
    <name evidence="2" type="ORF">crAss001_63</name>
</gene>
<organism evidence="2 3">
    <name type="scientific">Bacteroides phage crAss001</name>
    <name type="common">Bacteroides phage PhiCrAss001</name>
    <dbReference type="NCBI Taxonomy" id="2301731"/>
    <lineage>
        <taxon>Viruses</taxon>
        <taxon>Duplodnaviria</taxon>
        <taxon>Heunggongvirae</taxon>
        <taxon>Uroviricota</taxon>
        <taxon>Caudoviricetes</taxon>
        <taxon>Crassvirales</taxon>
        <taxon>Steigviridae</taxon>
        <taxon>Asinivirinae</taxon>
        <taxon>Kehishuvirus</taxon>
        <taxon>Kehishuvirus primarius</taxon>
    </lineage>
</organism>
<sequence length="115" mass="13583">MVVYLIIGFISMEIWKVFIITGVVVIVLCGLIYTIHLLSCKQKKRIYVYPKTKNQYYAKGVVKMKDMDSGEWIDAVLYMSLKNGHYYVREKRQFLDKFVTLEDWEESNNGNVKSR</sequence>